<name>A0ABU8VUE9_9BURK</name>
<comment type="caution">
    <text evidence="2">The sequence shown here is derived from an EMBL/GenBank/DDBJ whole genome shotgun (WGS) entry which is preliminary data.</text>
</comment>
<sequence>MFDFSSPLKLADIATIAVTFLSPFFAVQASEWLRSRARDYESREQVFHTLMSTRKARMAPMHVGALNRIDLVFPAKRFPKVSDAWNFYLAHLMMDQGTTDAEIKAWLKVSDDRFFPLLRAMAAAQKVSFTDTSMQHNGYYPMGYVFSEGQQQEVRAAALEVLRGDRAIAIKAAPSPKQG</sequence>
<dbReference type="InterPro" id="IPR046502">
    <property type="entry name" value="DUF6680"/>
</dbReference>
<organism evidence="2 3">
    <name type="scientific">Variovorax humicola</name>
    <dbReference type="NCBI Taxonomy" id="1769758"/>
    <lineage>
        <taxon>Bacteria</taxon>
        <taxon>Pseudomonadati</taxon>
        <taxon>Pseudomonadota</taxon>
        <taxon>Betaproteobacteria</taxon>
        <taxon>Burkholderiales</taxon>
        <taxon>Comamonadaceae</taxon>
        <taxon>Variovorax</taxon>
    </lineage>
</organism>
<accession>A0ABU8VUE9</accession>
<evidence type="ECO:0000313" key="3">
    <source>
        <dbReference type="Proteomes" id="UP001363010"/>
    </source>
</evidence>
<evidence type="ECO:0000259" key="1">
    <source>
        <dbReference type="Pfam" id="PF20385"/>
    </source>
</evidence>
<dbReference type="Proteomes" id="UP001363010">
    <property type="component" value="Unassembled WGS sequence"/>
</dbReference>
<reference evidence="2 3" key="1">
    <citation type="submission" date="2024-03" db="EMBL/GenBank/DDBJ databases">
        <title>Novel species of the genus Variovorax.</title>
        <authorList>
            <person name="Liu Q."/>
            <person name="Xin Y.-H."/>
        </authorList>
    </citation>
    <scope>NUCLEOTIDE SEQUENCE [LARGE SCALE GENOMIC DNA]</scope>
    <source>
        <strain evidence="2 3">KACC 18501</strain>
    </source>
</reference>
<dbReference type="Pfam" id="PF20385">
    <property type="entry name" value="DUF6680"/>
    <property type="match status" value="1"/>
</dbReference>
<proteinExistence type="predicted"/>
<protein>
    <submittedName>
        <fullName evidence="2">DUF6680 family protein</fullName>
    </submittedName>
</protein>
<keyword evidence="3" id="KW-1185">Reference proteome</keyword>
<feature type="domain" description="DUF6680" evidence="1">
    <location>
        <begin position="9"/>
        <end position="173"/>
    </location>
</feature>
<gene>
    <name evidence="2" type="ORF">WKW80_05175</name>
</gene>
<dbReference type="RefSeq" id="WP_340362479.1">
    <property type="nucleotide sequence ID" value="NZ_JBBKZV010000002.1"/>
</dbReference>
<dbReference type="EMBL" id="JBBKZV010000002">
    <property type="protein sequence ID" value="MEJ8821429.1"/>
    <property type="molecule type" value="Genomic_DNA"/>
</dbReference>
<evidence type="ECO:0000313" key="2">
    <source>
        <dbReference type="EMBL" id="MEJ8821429.1"/>
    </source>
</evidence>